<dbReference type="Proteomes" id="UP000815677">
    <property type="component" value="Unassembled WGS sequence"/>
</dbReference>
<gene>
    <name evidence="1" type="ORF">MCHLO_09784</name>
</gene>
<reference evidence="1" key="1">
    <citation type="submission" date="2014-09" db="EMBL/GenBank/DDBJ databases">
        <title>Genome sequence of the luminous mushroom Mycena chlorophos for searching fungal bioluminescence genes.</title>
        <authorList>
            <person name="Tanaka Y."/>
            <person name="Kasuga D."/>
            <person name="Oba Y."/>
            <person name="Hase S."/>
            <person name="Sato K."/>
            <person name="Oba Y."/>
            <person name="Sakakibara Y."/>
        </authorList>
    </citation>
    <scope>NUCLEOTIDE SEQUENCE</scope>
</reference>
<accession>A0ABQ0LNW5</accession>
<evidence type="ECO:0000313" key="1">
    <source>
        <dbReference type="EMBL" id="GAT52765.1"/>
    </source>
</evidence>
<proteinExistence type="predicted"/>
<organism evidence="1 2">
    <name type="scientific">Mycena chlorophos</name>
    <name type="common">Agaric fungus</name>
    <name type="synonym">Agaricus chlorophos</name>
    <dbReference type="NCBI Taxonomy" id="658473"/>
    <lineage>
        <taxon>Eukaryota</taxon>
        <taxon>Fungi</taxon>
        <taxon>Dikarya</taxon>
        <taxon>Basidiomycota</taxon>
        <taxon>Agaricomycotina</taxon>
        <taxon>Agaricomycetes</taxon>
        <taxon>Agaricomycetidae</taxon>
        <taxon>Agaricales</taxon>
        <taxon>Marasmiineae</taxon>
        <taxon>Mycenaceae</taxon>
        <taxon>Mycena</taxon>
    </lineage>
</organism>
<sequence>MIAYLLHTSPQWYSLDMWERSVMLVHAQTRGFKVAMAFKFEKRVLAFLSNDLVFTPSLLDGLRRRCTPQNAAGIVWPTVGSTV</sequence>
<evidence type="ECO:0000313" key="2">
    <source>
        <dbReference type="Proteomes" id="UP000815677"/>
    </source>
</evidence>
<keyword evidence="2" id="KW-1185">Reference proteome</keyword>
<name>A0ABQ0LNW5_MYCCL</name>
<dbReference type="EMBL" id="DF847920">
    <property type="protein sequence ID" value="GAT52765.1"/>
    <property type="molecule type" value="Genomic_DNA"/>
</dbReference>
<protein>
    <submittedName>
        <fullName evidence="1">Uncharacterized protein</fullName>
    </submittedName>
</protein>